<feature type="domain" description="Helicase C-terminal" evidence="6">
    <location>
        <begin position="671"/>
        <end position="825"/>
    </location>
</feature>
<sequence>MSRFPRRTRGESHSTHSLQNTYTCLFTPQSKRSTTYIPMPAPSQPTSVPSLSTAATSASTTPMPVSPRSPSPSTAKPQIDVAGEDEGRPGVEELAEELKDGEDDLQARQRADRLTFLLDKSTIYAKIIGDRMARQQIEKAKAEKRAATRKENKEKKGEVSAVGTKEGLRGKKKVDEEKDEENNVNGKRKRKSDVTANGKKAKVEVDESDQVDTKPEVKTEANGDAHEQHEDEHEGDEQYTFAQPELVTGAKLRDYQLAGVQWMISLYENGLNGILADEMGLGKTLQTISFLAHLRSKGTWGPFLIVCPLSVLNNWIMEFEKFTPSVPVLMYHGTPEYRAELRATRLQPPTAAGVGHVRKGGRKSTGSAGNSAATFPIVVTTYEMCMKDQKFLSTLMWKFIVVDEGHRLKNLDCKLIRELKSYTSANRMILTGTPLHNNLAELWSLLNFILPDIFDDLDSFQQWFNFDDMNSGQGTEGILNKSSVVSSLHAILKPFLLRRLKVDVEKELPPKKEYLLYAPLTQQQKDIYQAIVSRQIRQFLVDKKSGHEAEAEPVPEPEPVQEEGKGRRGGRKKARIDYRIEENDSKYIRDLENGVTKSEPAVPEKTAAEVGREWALKQATKQVNNMRLQNLIMQLRKISSHPFLFDWPYDPETNELVVNDDLVNASGKMLLLNRLLDALFDRGHKVLIFSQFTTMLDVIQDWATEYKGWEVCRIDGSTSQQDRRAQMEHFNNGTGPDACKLFLLSTRAGGLGVNLVAADTVIFFDQDWNPQMDLQAQDRAHRIGQKKPVLVFRLVSAHTIETKILQKAGNKRKLEALVISQGKFGRVVDENGRVILGRGKNKVESMAEMAKGLLDLEGEEINIASAGDTIISDADLDILLDRSPAAYAREKGWSAGLGKVGVKGRDEQIKKGEKTAFEVFVPAKDEAADGLAQMFAGDDEKEE</sequence>
<feature type="compositionally biased region" description="Basic and acidic residues" evidence="4">
    <location>
        <begin position="139"/>
        <end position="158"/>
    </location>
</feature>
<dbReference type="CDD" id="cd18793">
    <property type="entry name" value="SF2_C_SNF"/>
    <property type="match status" value="1"/>
</dbReference>
<dbReference type="SUPFAM" id="SSF52540">
    <property type="entry name" value="P-loop containing nucleoside triphosphate hydrolases"/>
    <property type="match status" value="2"/>
</dbReference>
<evidence type="ECO:0000256" key="4">
    <source>
        <dbReference type="SAM" id="MobiDB-lite"/>
    </source>
</evidence>
<proteinExistence type="predicted"/>
<protein>
    <submittedName>
        <fullName evidence="7">SNF2 family N-terminal domain-containing protein</fullName>
    </submittedName>
</protein>
<name>A0AAD9FUK7_PAPLA</name>
<feature type="region of interest" description="Disordered" evidence="4">
    <location>
        <begin position="547"/>
        <end position="575"/>
    </location>
</feature>
<reference evidence="7" key="1">
    <citation type="submission" date="2023-02" db="EMBL/GenBank/DDBJ databases">
        <title>Identification and recombinant expression of a fungal hydrolase from Papiliotrema laurentii that hydrolyzes apple cutin and clears colloidal polyester polyurethane.</title>
        <authorList>
            <consortium name="DOE Joint Genome Institute"/>
            <person name="Roman V.A."/>
            <person name="Bojanowski C."/>
            <person name="Crable B.R."/>
            <person name="Wagner D.N."/>
            <person name="Hung C.S."/>
            <person name="Nadeau L.J."/>
            <person name="Schratz L."/>
            <person name="Haridas S."/>
            <person name="Pangilinan J."/>
            <person name="Lipzen A."/>
            <person name="Na H."/>
            <person name="Yan M."/>
            <person name="Ng V."/>
            <person name="Grigoriev I.V."/>
            <person name="Spatafora J.W."/>
            <person name="Barlow D."/>
            <person name="Biffinger J."/>
            <person name="Kelley-Loughnane N."/>
            <person name="Varaljay V.A."/>
            <person name="Crookes-Goodson W.J."/>
        </authorList>
    </citation>
    <scope>NUCLEOTIDE SEQUENCE</scope>
    <source>
        <strain evidence="7">5307AH</strain>
    </source>
</reference>
<keyword evidence="8" id="KW-1185">Reference proteome</keyword>
<dbReference type="InterPro" id="IPR014001">
    <property type="entry name" value="Helicase_ATP-bd"/>
</dbReference>
<evidence type="ECO:0000256" key="1">
    <source>
        <dbReference type="ARBA" id="ARBA00022741"/>
    </source>
</evidence>
<dbReference type="PANTHER" id="PTHR10799">
    <property type="entry name" value="SNF2/RAD54 HELICASE FAMILY"/>
    <property type="match status" value="1"/>
</dbReference>
<feature type="region of interest" description="Disordered" evidence="4">
    <location>
        <begin position="139"/>
        <end position="238"/>
    </location>
</feature>
<feature type="region of interest" description="Disordered" evidence="4">
    <location>
        <begin position="1"/>
        <end position="90"/>
    </location>
</feature>
<dbReference type="PROSITE" id="PS51192">
    <property type="entry name" value="HELICASE_ATP_BIND_1"/>
    <property type="match status" value="1"/>
</dbReference>
<accession>A0AAD9FUK7</accession>
<keyword evidence="3" id="KW-0067">ATP-binding</keyword>
<evidence type="ECO:0000259" key="5">
    <source>
        <dbReference type="PROSITE" id="PS51192"/>
    </source>
</evidence>
<dbReference type="GO" id="GO:0005524">
    <property type="term" value="F:ATP binding"/>
    <property type="evidence" value="ECO:0007669"/>
    <property type="project" value="InterPro"/>
</dbReference>
<dbReference type="PROSITE" id="PS51194">
    <property type="entry name" value="HELICASE_CTER"/>
    <property type="match status" value="1"/>
</dbReference>
<dbReference type="Proteomes" id="UP001182556">
    <property type="component" value="Unassembled WGS sequence"/>
</dbReference>
<feature type="compositionally biased region" description="Basic and acidic residues" evidence="4">
    <location>
        <begin position="201"/>
        <end position="232"/>
    </location>
</feature>
<comment type="caution">
    <text evidence="7">The sequence shown here is derived from an EMBL/GenBank/DDBJ whole genome shotgun (WGS) entry which is preliminary data.</text>
</comment>
<dbReference type="Gene3D" id="3.40.50.300">
    <property type="entry name" value="P-loop containing nucleotide triphosphate hydrolases"/>
    <property type="match status" value="1"/>
</dbReference>
<dbReference type="EMBL" id="JAODAN010000002">
    <property type="protein sequence ID" value="KAK1926322.1"/>
    <property type="molecule type" value="Genomic_DNA"/>
</dbReference>
<dbReference type="InterPro" id="IPR001650">
    <property type="entry name" value="Helicase_C-like"/>
</dbReference>
<feature type="compositionally biased region" description="Basic and acidic residues" evidence="4">
    <location>
        <begin position="166"/>
        <end position="176"/>
    </location>
</feature>
<feature type="compositionally biased region" description="Polar residues" evidence="4">
    <location>
        <begin position="15"/>
        <end position="36"/>
    </location>
</feature>
<evidence type="ECO:0000313" key="7">
    <source>
        <dbReference type="EMBL" id="KAK1926322.1"/>
    </source>
</evidence>
<dbReference type="Pfam" id="PF00271">
    <property type="entry name" value="Helicase_C"/>
    <property type="match status" value="1"/>
</dbReference>
<dbReference type="FunFam" id="3.40.50.10810:FF:000063">
    <property type="entry name" value="Chromosome 12, whole genome shotgun sequence"/>
    <property type="match status" value="1"/>
</dbReference>
<dbReference type="InterPro" id="IPR000330">
    <property type="entry name" value="SNF2_N"/>
</dbReference>
<keyword evidence="1" id="KW-0547">Nucleotide-binding</keyword>
<dbReference type="SMART" id="SM00490">
    <property type="entry name" value="HELICc"/>
    <property type="match status" value="1"/>
</dbReference>
<organism evidence="7 8">
    <name type="scientific">Papiliotrema laurentii</name>
    <name type="common">Cryptococcus laurentii</name>
    <dbReference type="NCBI Taxonomy" id="5418"/>
    <lineage>
        <taxon>Eukaryota</taxon>
        <taxon>Fungi</taxon>
        <taxon>Dikarya</taxon>
        <taxon>Basidiomycota</taxon>
        <taxon>Agaricomycotina</taxon>
        <taxon>Tremellomycetes</taxon>
        <taxon>Tremellales</taxon>
        <taxon>Rhynchogastremaceae</taxon>
        <taxon>Papiliotrema</taxon>
    </lineage>
</organism>
<evidence type="ECO:0000313" key="8">
    <source>
        <dbReference type="Proteomes" id="UP001182556"/>
    </source>
</evidence>
<keyword evidence="2" id="KW-0378">Hydrolase</keyword>
<dbReference type="GO" id="GO:0016787">
    <property type="term" value="F:hydrolase activity"/>
    <property type="evidence" value="ECO:0007669"/>
    <property type="project" value="UniProtKB-KW"/>
</dbReference>
<dbReference type="InterPro" id="IPR027417">
    <property type="entry name" value="P-loop_NTPase"/>
</dbReference>
<dbReference type="AlphaFoldDB" id="A0AAD9FUK7"/>
<evidence type="ECO:0000256" key="2">
    <source>
        <dbReference type="ARBA" id="ARBA00022801"/>
    </source>
</evidence>
<feature type="compositionally biased region" description="Acidic residues" evidence="4">
    <location>
        <begin position="551"/>
        <end position="561"/>
    </location>
</feature>
<evidence type="ECO:0000256" key="3">
    <source>
        <dbReference type="ARBA" id="ARBA00022840"/>
    </source>
</evidence>
<dbReference type="SMART" id="SM00487">
    <property type="entry name" value="DEXDc"/>
    <property type="match status" value="1"/>
</dbReference>
<gene>
    <name evidence="7" type="ORF">DB88DRAFT_481440</name>
</gene>
<dbReference type="Pfam" id="PF00176">
    <property type="entry name" value="SNF2-rel_dom"/>
    <property type="match status" value="1"/>
</dbReference>
<dbReference type="FunFam" id="3.40.50.300:FF:001315">
    <property type="entry name" value="SNF2 family helicase/ATPase PasG"/>
    <property type="match status" value="1"/>
</dbReference>
<dbReference type="InterPro" id="IPR038718">
    <property type="entry name" value="SNF2-like_sf"/>
</dbReference>
<dbReference type="InterPro" id="IPR049730">
    <property type="entry name" value="SNF2/RAD54-like_C"/>
</dbReference>
<feature type="domain" description="Helicase ATP-binding" evidence="5">
    <location>
        <begin position="264"/>
        <end position="452"/>
    </location>
</feature>
<evidence type="ECO:0000259" key="6">
    <source>
        <dbReference type="PROSITE" id="PS51194"/>
    </source>
</evidence>
<dbReference type="Gene3D" id="3.40.50.10810">
    <property type="entry name" value="Tandem AAA-ATPase domain"/>
    <property type="match status" value="1"/>
</dbReference>
<feature type="compositionally biased region" description="Low complexity" evidence="4">
    <location>
        <begin position="45"/>
        <end position="63"/>
    </location>
</feature>